<feature type="chain" id="PRO_5046459547" evidence="4">
    <location>
        <begin position="25"/>
        <end position="604"/>
    </location>
</feature>
<evidence type="ECO:0000256" key="4">
    <source>
        <dbReference type="SAM" id="SignalP"/>
    </source>
</evidence>
<dbReference type="Pfam" id="PF00246">
    <property type="entry name" value="Peptidase_M14"/>
    <property type="match status" value="1"/>
</dbReference>
<organism evidence="6 7">
    <name type="scientific">Pseudoxanthomonas daejeonensis</name>
    <dbReference type="NCBI Taxonomy" id="266062"/>
    <lineage>
        <taxon>Bacteria</taxon>
        <taxon>Pseudomonadati</taxon>
        <taxon>Pseudomonadota</taxon>
        <taxon>Gammaproteobacteria</taxon>
        <taxon>Lysobacterales</taxon>
        <taxon>Lysobacteraceae</taxon>
        <taxon>Pseudoxanthomonas</taxon>
    </lineage>
</organism>
<comment type="cofactor">
    <cofactor evidence="1">
        <name>Zn(2+)</name>
        <dbReference type="ChEBI" id="CHEBI:29105"/>
    </cofactor>
</comment>
<dbReference type="EMBL" id="PDWN01000013">
    <property type="protein sequence ID" value="KAF1693060.1"/>
    <property type="molecule type" value="Genomic_DNA"/>
</dbReference>
<evidence type="ECO:0000256" key="2">
    <source>
        <dbReference type="ARBA" id="ARBA00005988"/>
    </source>
</evidence>
<reference evidence="6 7" key="1">
    <citation type="submission" date="2017-10" db="EMBL/GenBank/DDBJ databases">
        <title>Whole genome sequencing of members of genus Pseudoxanthomonas.</title>
        <authorList>
            <person name="Kumar S."/>
            <person name="Bansal K."/>
            <person name="Kaur A."/>
            <person name="Patil P."/>
            <person name="Sharma S."/>
            <person name="Patil P.B."/>
        </authorList>
    </citation>
    <scope>NUCLEOTIDE SEQUENCE [LARGE SCALE GENOMIC DNA]</scope>
    <source>
        <strain evidence="6 7">DSM 17801</strain>
    </source>
</reference>
<comment type="similarity">
    <text evidence="2 3">Belongs to the peptidase M14 family.</text>
</comment>
<evidence type="ECO:0000259" key="5">
    <source>
        <dbReference type="PROSITE" id="PS52035"/>
    </source>
</evidence>
<evidence type="ECO:0000313" key="7">
    <source>
        <dbReference type="Proteomes" id="UP000788419"/>
    </source>
</evidence>
<dbReference type="PANTHER" id="PTHR11705">
    <property type="entry name" value="PROTEASE FAMILY M14 CARBOXYPEPTIDASE A,B"/>
    <property type="match status" value="1"/>
</dbReference>
<feature type="active site" description="Proton donor/acceptor" evidence="3">
    <location>
        <position position="307"/>
    </location>
</feature>
<evidence type="ECO:0000256" key="1">
    <source>
        <dbReference type="ARBA" id="ARBA00001947"/>
    </source>
</evidence>
<dbReference type="PROSITE" id="PS52035">
    <property type="entry name" value="PEPTIDASE_M14"/>
    <property type="match status" value="1"/>
</dbReference>
<dbReference type="Proteomes" id="UP000788419">
    <property type="component" value="Unassembled WGS sequence"/>
</dbReference>
<name>A0ABQ6Z4S1_9GAMM</name>
<keyword evidence="4" id="KW-0732">Signal</keyword>
<gene>
    <name evidence="6" type="ORF">CSC65_13175</name>
</gene>
<dbReference type="CDD" id="cd06241">
    <property type="entry name" value="M14-like"/>
    <property type="match status" value="1"/>
</dbReference>
<protein>
    <submittedName>
        <fullName evidence="6">Peptidase M14</fullName>
    </submittedName>
</protein>
<sequence>MSPRSRLMSRPVAACLALAGLACAFDAPAWAAAAAEPLSTVSERSGFQRTGRYDEVAALAAAFQARYPDRVVARSFGTTPEGRPMQLLVVTATGAFDPAEARRRGLPVLLVQGGIHAGEIDGKDAGFLAMRQILEGEAAPGVLDKVVWLFVPVFNVDGHERFGAWNRPNQRGPVEMGWRTTAQNFNLNRDYLKADAPEMRAMLRLVQEWDPLAMVDLHATNGAQFEHDISFQVEPLHAGDPALRKVGRQWRDAVIADAAREGSLPLGFYPSFVVQDDPASGFEDGVAPPRFSHGYFLLRNRLGMLVETHSWKPYPERVRSTRNAIVSVLEQMALHGAQWRRTALEADARATRLGGQDEPLAWKATAESRTVDFRGYAYTRTPSDVSGALMTRYDETTPQVWRVPLRDHVVPALTATAPRAGYLVPPAWVAFVQPALEAHGVSFRRLEATWPDAPVQAFRAGTSKTDATSTEGRQRLALAGGWKDEPRDIGPGALFVPVDQPLSRLVLALLEPQAPDSLAAWGGFNIAFERKEYMEDYVAEDVARKMLAADPALRAEFERRVATDPAFAADPAARLDFFYRRHTAWDERYGLYPVLRLDQPPPAR</sequence>
<dbReference type="PANTHER" id="PTHR11705:SF145">
    <property type="entry name" value="PEPTIDASE M14 CARBOXYPEPTIDASE A DOMAIN-CONTAINING PROTEIN"/>
    <property type="match status" value="1"/>
</dbReference>
<feature type="signal peptide" evidence="4">
    <location>
        <begin position="1"/>
        <end position="24"/>
    </location>
</feature>
<dbReference type="SMART" id="SM00631">
    <property type="entry name" value="Zn_pept"/>
    <property type="match status" value="1"/>
</dbReference>
<accession>A0ABQ6Z4S1</accession>
<dbReference type="SUPFAM" id="SSF53187">
    <property type="entry name" value="Zn-dependent exopeptidases"/>
    <property type="match status" value="1"/>
</dbReference>
<dbReference type="InterPro" id="IPR000834">
    <property type="entry name" value="Peptidase_M14"/>
</dbReference>
<comment type="caution">
    <text evidence="6">The sequence shown here is derived from an EMBL/GenBank/DDBJ whole genome shotgun (WGS) entry which is preliminary data.</text>
</comment>
<dbReference type="Gene3D" id="3.40.630.10">
    <property type="entry name" value="Zn peptidases"/>
    <property type="match status" value="1"/>
</dbReference>
<keyword evidence="7" id="KW-1185">Reference proteome</keyword>
<evidence type="ECO:0000313" key="6">
    <source>
        <dbReference type="EMBL" id="KAF1693060.1"/>
    </source>
</evidence>
<evidence type="ECO:0000256" key="3">
    <source>
        <dbReference type="PROSITE-ProRule" id="PRU01379"/>
    </source>
</evidence>
<feature type="domain" description="Peptidase M14" evidence="5">
    <location>
        <begin position="49"/>
        <end position="332"/>
    </location>
</feature>
<dbReference type="PROSITE" id="PS51257">
    <property type="entry name" value="PROKAR_LIPOPROTEIN"/>
    <property type="match status" value="1"/>
</dbReference>
<proteinExistence type="inferred from homology"/>